<accession>A0ABN8IVK5</accession>
<name>A0ABN8IVK5_9NEOP</name>
<keyword evidence="3" id="KW-1185">Reference proteome</keyword>
<evidence type="ECO:0000256" key="1">
    <source>
        <dbReference type="SAM" id="MobiDB-lite"/>
    </source>
</evidence>
<evidence type="ECO:0000313" key="3">
    <source>
        <dbReference type="Proteomes" id="UP000837857"/>
    </source>
</evidence>
<feature type="region of interest" description="Disordered" evidence="1">
    <location>
        <begin position="163"/>
        <end position="182"/>
    </location>
</feature>
<reference evidence="2" key="1">
    <citation type="submission" date="2022-03" db="EMBL/GenBank/DDBJ databases">
        <authorList>
            <person name="Martin H S."/>
        </authorList>
    </citation>
    <scope>NUCLEOTIDE SEQUENCE</scope>
</reference>
<sequence length="208" mass="22720">MPVSEPAEQHRGSNSDKIRGRRCDSESINVTLVGGRYALRRAGGDVGASRANLIAQRATGVRYAPNAIAPAQLLAAVLARVARPVESAHKNIDARHEQKLCSSKDLDNTVSASSGRGWVDGWLRFRRYHHGSRTRARHAGINFTPVPQCVDRSPTFIAPVRTHRSSRDTLRGRDAASQKRRPQAVMVTERVNNFGTVAHAMDAPIGMA</sequence>
<proteinExistence type="predicted"/>
<feature type="compositionally biased region" description="Basic and acidic residues" evidence="1">
    <location>
        <begin position="165"/>
        <end position="177"/>
    </location>
</feature>
<gene>
    <name evidence="2" type="ORF">IPOD504_LOCUS13976</name>
</gene>
<feature type="non-terminal residue" evidence="2">
    <location>
        <position position="208"/>
    </location>
</feature>
<feature type="compositionally biased region" description="Basic and acidic residues" evidence="1">
    <location>
        <begin position="7"/>
        <end position="20"/>
    </location>
</feature>
<dbReference type="Proteomes" id="UP000837857">
    <property type="component" value="Chromosome 4"/>
</dbReference>
<protein>
    <submittedName>
        <fullName evidence="2">Uncharacterized protein</fullName>
    </submittedName>
</protein>
<evidence type="ECO:0000313" key="2">
    <source>
        <dbReference type="EMBL" id="CAH2067652.1"/>
    </source>
</evidence>
<feature type="region of interest" description="Disordered" evidence="1">
    <location>
        <begin position="1"/>
        <end position="20"/>
    </location>
</feature>
<dbReference type="EMBL" id="OW152816">
    <property type="protein sequence ID" value="CAH2067652.1"/>
    <property type="molecule type" value="Genomic_DNA"/>
</dbReference>
<organism evidence="2 3">
    <name type="scientific">Iphiclides podalirius</name>
    <name type="common">scarce swallowtail</name>
    <dbReference type="NCBI Taxonomy" id="110791"/>
    <lineage>
        <taxon>Eukaryota</taxon>
        <taxon>Metazoa</taxon>
        <taxon>Ecdysozoa</taxon>
        <taxon>Arthropoda</taxon>
        <taxon>Hexapoda</taxon>
        <taxon>Insecta</taxon>
        <taxon>Pterygota</taxon>
        <taxon>Neoptera</taxon>
        <taxon>Endopterygota</taxon>
        <taxon>Lepidoptera</taxon>
        <taxon>Glossata</taxon>
        <taxon>Ditrysia</taxon>
        <taxon>Papilionoidea</taxon>
        <taxon>Papilionidae</taxon>
        <taxon>Papilioninae</taxon>
        <taxon>Iphiclides</taxon>
    </lineage>
</organism>